<evidence type="ECO:0000313" key="2">
    <source>
        <dbReference type="RefSeq" id="XP_013394745.1"/>
    </source>
</evidence>
<dbReference type="InParanoid" id="A0A1S3I906"/>
<dbReference type="Gene3D" id="3.40.190.10">
    <property type="entry name" value="Periplasmic binding protein-like II"/>
    <property type="match status" value="2"/>
</dbReference>
<dbReference type="GeneID" id="106162141"/>
<dbReference type="KEGG" id="lak:106162141"/>
<name>A0A1S3I906_LINAN</name>
<organism evidence="1 2">
    <name type="scientific">Lingula anatina</name>
    <name type="common">Brachiopod</name>
    <name type="synonym">Lingula unguis</name>
    <dbReference type="NCBI Taxonomy" id="7574"/>
    <lineage>
        <taxon>Eukaryota</taxon>
        <taxon>Metazoa</taxon>
        <taxon>Spiralia</taxon>
        <taxon>Lophotrochozoa</taxon>
        <taxon>Brachiopoda</taxon>
        <taxon>Linguliformea</taxon>
        <taxon>Lingulata</taxon>
        <taxon>Lingulida</taxon>
        <taxon>Linguloidea</taxon>
        <taxon>Lingulidae</taxon>
        <taxon>Lingula</taxon>
    </lineage>
</organism>
<dbReference type="OrthoDB" id="5984008at2759"/>
<dbReference type="PANTHER" id="PTHR35936:SF19">
    <property type="entry name" value="AMINO-ACID-BINDING PROTEIN YXEM-RELATED"/>
    <property type="match status" value="1"/>
</dbReference>
<dbReference type="SUPFAM" id="SSF53850">
    <property type="entry name" value="Periplasmic binding protein-like II"/>
    <property type="match status" value="1"/>
</dbReference>
<gene>
    <name evidence="2" type="primary">LOC106162141</name>
</gene>
<protein>
    <submittedName>
        <fullName evidence="2">Uncharacterized protein LOC106162141 isoform X1</fullName>
    </submittedName>
</protein>
<keyword evidence="1" id="KW-1185">Reference proteome</keyword>
<sequence>MDCRTVWDKYSNCWASAGGQHAVGGQGLMAGWYDACTGWAATVDRLAVFSFSVPFIKTTRSFFFVSKNSTASFDWRDITGKKIGFLHGWASNDKCVARWTAVSGSVLREEQKFTVASPAQLRDSILSGTVDAGFAGQRDMEAEMTYLDQVGDGTSCFVVGQAMVTRKDSDFNSYWNVGFQKLVSSGKFKKLCEETEKKHGHKGDIGCVET</sequence>
<reference evidence="2" key="1">
    <citation type="submission" date="2025-08" db="UniProtKB">
        <authorList>
            <consortium name="RefSeq"/>
        </authorList>
    </citation>
    <scope>IDENTIFICATION</scope>
    <source>
        <tissue evidence="2">Gonads</tissue>
    </source>
</reference>
<dbReference type="PANTHER" id="PTHR35936">
    <property type="entry name" value="MEMBRANE-BOUND LYTIC MUREIN TRANSGLYCOSYLASE F"/>
    <property type="match status" value="1"/>
</dbReference>
<dbReference type="AlphaFoldDB" id="A0A1S3I906"/>
<proteinExistence type="predicted"/>
<evidence type="ECO:0000313" key="1">
    <source>
        <dbReference type="Proteomes" id="UP000085678"/>
    </source>
</evidence>
<dbReference type="RefSeq" id="XP_013394745.1">
    <property type="nucleotide sequence ID" value="XM_013539291.1"/>
</dbReference>
<accession>A0A1S3I906</accession>
<dbReference type="Proteomes" id="UP000085678">
    <property type="component" value="Unplaced"/>
</dbReference>